<name>A0A231V3A6_9HYPH</name>
<evidence type="ECO:0000256" key="2">
    <source>
        <dbReference type="SAM" id="Phobius"/>
    </source>
</evidence>
<gene>
    <name evidence="3" type="ORF">B7H23_07170</name>
</gene>
<keyword evidence="2" id="KW-0472">Membrane</keyword>
<proteinExistence type="predicted"/>
<reference evidence="4" key="1">
    <citation type="journal article" date="2017" name="Int. J. Syst. Evol. Microbiol.">
        <title>Notoacmeibacter marinus gen. nov., sp. nov., isolated from the gut of a limpet and proposal of Notoacmeibacteraceae fam. nov. in the order Rhizobiales of the class Alphaproteobacteria.</title>
        <authorList>
            <person name="Huang Z."/>
            <person name="Guo F."/>
            <person name="Lai Q."/>
        </authorList>
    </citation>
    <scope>NUCLEOTIDE SEQUENCE [LARGE SCALE GENOMIC DNA]</scope>
    <source>
        <strain evidence="4">XMTR2A4</strain>
    </source>
</reference>
<keyword evidence="2" id="KW-0812">Transmembrane</keyword>
<keyword evidence="2" id="KW-1133">Transmembrane helix</keyword>
<keyword evidence="4" id="KW-1185">Reference proteome</keyword>
<sequence>MPTLTRFVTILIVCAAAIYAAAFLLANFVQPTRVEERIELPIENLLERAERRERAARPNITPQQGAEASAEEEADRQDGTQ</sequence>
<evidence type="ECO:0000313" key="3">
    <source>
        <dbReference type="EMBL" id="OXT02659.1"/>
    </source>
</evidence>
<dbReference type="RefSeq" id="WP_094076610.1">
    <property type="nucleotide sequence ID" value="NZ_NBYO01000001.1"/>
</dbReference>
<evidence type="ECO:0000313" key="4">
    <source>
        <dbReference type="Proteomes" id="UP000215405"/>
    </source>
</evidence>
<dbReference type="AlphaFoldDB" id="A0A231V3A6"/>
<dbReference type="Proteomes" id="UP000215405">
    <property type="component" value="Unassembled WGS sequence"/>
</dbReference>
<organism evidence="3 4">
    <name type="scientific">Notoacmeibacter marinus</name>
    <dbReference type="NCBI Taxonomy" id="1876515"/>
    <lineage>
        <taxon>Bacteria</taxon>
        <taxon>Pseudomonadati</taxon>
        <taxon>Pseudomonadota</taxon>
        <taxon>Alphaproteobacteria</taxon>
        <taxon>Hyphomicrobiales</taxon>
        <taxon>Notoacmeibacteraceae</taxon>
        <taxon>Notoacmeibacter</taxon>
    </lineage>
</organism>
<comment type="caution">
    <text evidence="3">The sequence shown here is derived from an EMBL/GenBank/DDBJ whole genome shotgun (WGS) entry which is preliminary data.</text>
</comment>
<feature type="transmembrane region" description="Helical" evidence="2">
    <location>
        <begin position="6"/>
        <end position="29"/>
    </location>
</feature>
<accession>A0A231V3A6</accession>
<feature type="region of interest" description="Disordered" evidence="1">
    <location>
        <begin position="52"/>
        <end position="81"/>
    </location>
</feature>
<protein>
    <recommendedName>
        <fullName evidence="5">Histidine kinase</fullName>
    </recommendedName>
</protein>
<dbReference type="EMBL" id="NBYO01000001">
    <property type="protein sequence ID" value="OXT02659.1"/>
    <property type="molecule type" value="Genomic_DNA"/>
</dbReference>
<evidence type="ECO:0000256" key="1">
    <source>
        <dbReference type="SAM" id="MobiDB-lite"/>
    </source>
</evidence>
<evidence type="ECO:0008006" key="5">
    <source>
        <dbReference type="Google" id="ProtNLM"/>
    </source>
</evidence>